<organism evidence="7 8">
    <name type="scientific">Sinomonas halotolerans</name>
    <dbReference type="NCBI Taxonomy" id="1644133"/>
    <lineage>
        <taxon>Bacteria</taxon>
        <taxon>Bacillati</taxon>
        <taxon>Actinomycetota</taxon>
        <taxon>Actinomycetes</taxon>
        <taxon>Micrococcales</taxon>
        <taxon>Micrococcaceae</taxon>
        <taxon>Sinomonas</taxon>
    </lineage>
</organism>
<dbReference type="Gene3D" id="3.30.450.40">
    <property type="match status" value="1"/>
</dbReference>
<proteinExistence type="predicted"/>
<dbReference type="Pfam" id="PF01614">
    <property type="entry name" value="IclR_C"/>
    <property type="match status" value="1"/>
</dbReference>
<keyword evidence="3" id="KW-0804">Transcription</keyword>
<dbReference type="InterPro" id="IPR014757">
    <property type="entry name" value="Tscrpt_reg_IclR_C"/>
</dbReference>
<dbReference type="InterPro" id="IPR005471">
    <property type="entry name" value="Tscrpt_reg_IclR_N"/>
</dbReference>
<dbReference type="SMART" id="SM00346">
    <property type="entry name" value="HTH_ICLR"/>
    <property type="match status" value="1"/>
</dbReference>
<dbReference type="PROSITE" id="PS51077">
    <property type="entry name" value="HTH_ICLR"/>
    <property type="match status" value="1"/>
</dbReference>
<dbReference type="PANTHER" id="PTHR30136">
    <property type="entry name" value="HELIX-TURN-HELIX TRANSCRIPTIONAL REGULATOR, ICLR FAMILY"/>
    <property type="match status" value="1"/>
</dbReference>
<evidence type="ECO:0000259" key="5">
    <source>
        <dbReference type="PROSITE" id="PS51077"/>
    </source>
</evidence>
<name>A0ABU9WZA8_9MICC</name>
<protein>
    <submittedName>
        <fullName evidence="7">IclR family transcriptional regulator</fullName>
    </submittedName>
</protein>
<reference evidence="7 8" key="1">
    <citation type="submission" date="2024-05" db="EMBL/GenBank/DDBJ databases">
        <title>Sinomonas sp. nov., isolated from a waste landfill.</title>
        <authorList>
            <person name="Zhao Y."/>
        </authorList>
    </citation>
    <scope>NUCLEOTIDE SEQUENCE [LARGE SCALE GENOMIC DNA]</scope>
    <source>
        <strain evidence="7 8">CCTCC AB2014300</strain>
    </source>
</reference>
<dbReference type="Proteomes" id="UP001422074">
    <property type="component" value="Unassembled WGS sequence"/>
</dbReference>
<keyword evidence="8" id="KW-1185">Reference proteome</keyword>
<dbReference type="InterPro" id="IPR029016">
    <property type="entry name" value="GAF-like_dom_sf"/>
</dbReference>
<dbReference type="PROSITE" id="PS51078">
    <property type="entry name" value="ICLR_ED"/>
    <property type="match status" value="1"/>
</dbReference>
<dbReference type="InterPro" id="IPR036388">
    <property type="entry name" value="WH-like_DNA-bd_sf"/>
</dbReference>
<dbReference type="SUPFAM" id="SSF46785">
    <property type="entry name" value="Winged helix' DNA-binding domain"/>
    <property type="match status" value="1"/>
</dbReference>
<dbReference type="InterPro" id="IPR036390">
    <property type="entry name" value="WH_DNA-bd_sf"/>
</dbReference>
<dbReference type="PANTHER" id="PTHR30136:SF24">
    <property type="entry name" value="HTH-TYPE TRANSCRIPTIONAL REPRESSOR ALLR"/>
    <property type="match status" value="1"/>
</dbReference>
<dbReference type="SUPFAM" id="SSF55781">
    <property type="entry name" value="GAF domain-like"/>
    <property type="match status" value="1"/>
</dbReference>
<evidence type="ECO:0000313" key="8">
    <source>
        <dbReference type="Proteomes" id="UP001422074"/>
    </source>
</evidence>
<feature type="domain" description="IclR-ED" evidence="6">
    <location>
        <begin position="63"/>
        <end position="244"/>
    </location>
</feature>
<evidence type="ECO:0000256" key="2">
    <source>
        <dbReference type="ARBA" id="ARBA00023125"/>
    </source>
</evidence>
<feature type="region of interest" description="Disordered" evidence="4">
    <location>
        <begin position="243"/>
        <end position="263"/>
    </location>
</feature>
<accession>A0ABU9WZA8</accession>
<feature type="domain" description="HTH iclR-type" evidence="5">
    <location>
        <begin position="3"/>
        <end position="62"/>
    </location>
</feature>
<dbReference type="InterPro" id="IPR050707">
    <property type="entry name" value="HTH_MetabolicPath_Reg"/>
</dbReference>
<evidence type="ECO:0000256" key="3">
    <source>
        <dbReference type="ARBA" id="ARBA00023163"/>
    </source>
</evidence>
<dbReference type="RefSeq" id="WP_345884605.1">
    <property type="nucleotide sequence ID" value="NZ_JBDFRB010000005.1"/>
</dbReference>
<evidence type="ECO:0000256" key="1">
    <source>
        <dbReference type="ARBA" id="ARBA00023015"/>
    </source>
</evidence>
<dbReference type="EMBL" id="JBDFRB010000005">
    <property type="protein sequence ID" value="MEN2744526.1"/>
    <property type="molecule type" value="Genomic_DNA"/>
</dbReference>
<evidence type="ECO:0000313" key="7">
    <source>
        <dbReference type="EMBL" id="MEN2744526.1"/>
    </source>
</evidence>
<comment type="caution">
    <text evidence="7">The sequence shown here is derived from an EMBL/GenBank/DDBJ whole genome shotgun (WGS) entry which is preliminary data.</text>
</comment>
<dbReference type="Gene3D" id="1.10.10.10">
    <property type="entry name" value="Winged helix-like DNA-binding domain superfamily/Winged helix DNA-binding domain"/>
    <property type="match status" value="1"/>
</dbReference>
<evidence type="ECO:0000256" key="4">
    <source>
        <dbReference type="SAM" id="MobiDB-lite"/>
    </source>
</evidence>
<gene>
    <name evidence="7" type="ORF">ABCQ75_08220</name>
</gene>
<keyword evidence="1" id="KW-0805">Transcription regulation</keyword>
<dbReference type="Pfam" id="PF09339">
    <property type="entry name" value="HTH_IclR"/>
    <property type="match status" value="1"/>
</dbReference>
<evidence type="ECO:0000259" key="6">
    <source>
        <dbReference type="PROSITE" id="PS51078"/>
    </source>
</evidence>
<keyword evidence="2" id="KW-0238">DNA-binding</keyword>
<sequence length="263" mass="27854">MQLASFERGLDILARIAEAGEASVESVAADLGIPPSSAYRYVRILRERGLVAEDAGLYGAGPALLELAGRHQRQARLAEVGGALARELADEIGETAVLVIRVGTRALCLRRAEPDKALKYTFAVNQLLPLHAGAGQRVLLAWAPDAVVEQVLAGPLERYTAQTPTGPQLRATLGQVRQAGWVLSRGELEQGAVSMAVPVVCEGEVIASLDVAGPEFRCGTRRWADSTRARLLAAARQLGAALEAHGDRAPSATTQPFPAEETP</sequence>